<keyword evidence="2" id="KW-1185">Reference proteome</keyword>
<dbReference type="HOGENOM" id="CLU_2946595_0_0_1"/>
<dbReference type="EMBL" id="JH598426">
    <property type="status" value="NOT_ANNOTATED_CDS"/>
    <property type="molecule type" value="Genomic_DNA"/>
</dbReference>
<accession>M4BMS1</accession>
<proteinExistence type="predicted"/>
<dbReference type="InParanoid" id="M4BMS1"/>
<dbReference type="EnsemblProtists" id="HpaT807708">
    <property type="protein sequence ID" value="HpaP807708"/>
    <property type="gene ID" value="HpaG807708"/>
</dbReference>
<protein>
    <submittedName>
        <fullName evidence="1">Uncharacterized protein</fullName>
    </submittedName>
</protein>
<evidence type="ECO:0000313" key="2">
    <source>
        <dbReference type="Proteomes" id="UP000011713"/>
    </source>
</evidence>
<organism evidence="1 2">
    <name type="scientific">Hyaloperonospora arabidopsidis (strain Emoy2)</name>
    <name type="common">Downy mildew agent</name>
    <name type="synonym">Peronospora arabidopsidis</name>
    <dbReference type="NCBI Taxonomy" id="559515"/>
    <lineage>
        <taxon>Eukaryota</taxon>
        <taxon>Sar</taxon>
        <taxon>Stramenopiles</taxon>
        <taxon>Oomycota</taxon>
        <taxon>Peronosporomycetes</taxon>
        <taxon>Peronosporales</taxon>
        <taxon>Peronosporaceae</taxon>
        <taxon>Hyaloperonospora</taxon>
    </lineage>
</organism>
<dbReference type="Proteomes" id="UP000011713">
    <property type="component" value="Unassembled WGS sequence"/>
</dbReference>
<dbReference type="VEuPathDB" id="FungiDB:HpaG807708"/>
<reference evidence="1" key="2">
    <citation type="submission" date="2015-06" db="UniProtKB">
        <authorList>
            <consortium name="EnsemblProtists"/>
        </authorList>
    </citation>
    <scope>IDENTIFICATION</scope>
    <source>
        <strain evidence="1">Emoy2</strain>
    </source>
</reference>
<reference evidence="2" key="1">
    <citation type="journal article" date="2010" name="Science">
        <title>Signatures of adaptation to obligate biotrophy in the Hyaloperonospora arabidopsidis genome.</title>
        <authorList>
            <person name="Baxter L."/>
            <person name="Tripathy S."/>
            <person name="Ishaque N."/>
            <person name="Boot N."/>
            <person name="Cabral A."/>
            <person name="Kemen E."/>
            <person name="Thines M."/>
            <person name="Ah-Fong A."/>
            <person name="Anderson R."/>
            <person name="Badejoko W."/>
            <person name="Bittner-Eddy P."/>
            <person name="Boore J.L."/>
            <person name="Chibucos M.C."/>
            <person name="Coates M."/>
            <person name="Dehal P."/>
            <person name="Delehaunty K."/>
            <person name="Dong S."/>
            <person name="Downton P."/>
            <person name="Dumas B."/>
            <person name="Fabro G."/>
            <person name="Fronick C."/>
            <person name="Fuerstenberg S.I."/>
            <person name="Fulton L."/>
            <person name="Gaulin E."/>
            <person name="Govers F."/>
            <person name="Hughes L."/>
            <person name="Humphray S."/>
            <person name="Jiang R.H."/>
            <person name="Judelson H."/>
            <person name="Kamoun S."/>
            <person name="Kyung K."/>
            <person name="Meijer H."/>
            <person name="Minx P."/>
            <person name="Morris P."/>
            <person name="Nelson J."/>
            <person name="Phuntumart V."/>
            <person name="Qutob D."/>
            <person name="Rehmany A."/>
            <person name="Rougon-Cardoso A."/>
            <person name="Ryden P."/>
            <person name="Torto-Alalibo T."/>
            <person name="Studholme D."/>
            <person name="Wang Y."/>
            <person name="Win J."/>
            <person name="Wood J."/>
            <person name="Clifton S.W."/>
            <person name="Rogers J."/>
            <person name="Van den Ackerveken G."/>
            <person name="Jones J.D."/>
            <person name="McDowell J.M."/>
            <person name="Beynon J."/>
            <person name="Tyler B.M."/>
        </authorList>
    </citation>
    <scope>NUCLEOTIDE SEQUENCE [LARGE SCALE GENOMIC DNA]</scope>
    <source>
        <strain evidence="2">Emoy2</strain>
    </source>
</reference>
<name>M4BMS1_HYAAE</name>
<dbReference type="AlphaFoldDB" id="M4BMS1"/>
<sequence>MQQDFVQQDCLHHGHRYQVFIVRLMLGIALEISTWIGVNVNLELIGCRIGLFIGHALFSP</sequence>
<evidence type="ECO:0000313" key="1">
    <source>
        <dbReference type="EnsemblProtists" id="HpaP807708"/>
    </source>
</evidence>